<keyword evidence="2" id="KW-0238">DNA-binding</keyword>
<dbReference type="InterPro" id="IPR012318">
    <property type="entry name" value="HTH_CRP"/>
</dbReference>
<dbReference type="Gene3D" id="1.10.10.10">
    <property type="entry name" value="Winged helix-like DNA-binding domain superfamily/Winged helix DNA-binding domain"/>
    <property type="match status" value="1"/>
</dbReference>
<organism evidence="6 7">
    <name type="scientific">Piscinibacter aquaticus</name>
    <dbReference type="NCBI Taxonomy" id="392597"/>
    <lineage>
        <taxon>Bacteria</taxon>
        <taxon>Pseudomonadati</taxon>
        <taxon>Pseudomonadota</taxon>
        <taxon>Betaproteobacteria</taxon>
        <taxon>Burkholderiales</taxon>
        <taxon>Sphaerotilaceae</taxon>
        <taxon>Piscinibacter</taxon>
    </lineage>
</organism>
<evidence type="ECO:0000259" key="5">
    <source>
        <dbReference type="PROSITE" id="PS51063"/>
    </source>
</evidence>
<keyword evidence="7" id="KW-1185">Reference proteome</keyword>
<evidence type="ECO:0000313" key="7">
    <source>
        <dbReference type="Proteomes" id="UP000321832"/>
    </source>
</evidence>
<protein>
    <submittedName>
        <fullName evidence="6">Crp/Fnr family transcriptional regulator</fullName>
    </submittedName>
</protein>
<dbReference type="InterPro" id="IPR000595">
    <property type="entry name" value="cNMP-bd_dom"/>
</dbReference>
<dbReference type="InterPro" id="IPR036390">
    <property type="entry name" value="WH_DNA-bd_sf"/>
</dbReference>
<dbReference type="GO" id="GO:0003677">
    <property type="term" value="F:DNA binding"/>
    <property type="evidence" value="ECO:0007669"/>
    <property type="project" value="UniProtKB-KW"/>
</dbReference>
<dbReference type="EMBL" id="VOPW01000001">
    <property type="protein sequence ID" value="TXC66683.1"/>
    <property type="molecule type" value="Genomic_DNA"/>
</dbReference>
<dbReference type="InterPro" id="IPR014710">
    <property type="entry name" value="RmlC-like_jellyroll"/>
</dbReference>
<dbReference type="PROSITE" id="PS51063">
    <property type="entry name" value="HTH_CRP_2"/>
    <property type="match status" value="1"/>
</dbReference>
<sequence>MRSGSFKCVKTSEDGYEQVLSFAGPGEVLGFEAISRGHHTASVIALEDSTVFTLPLRELDRWRQRFPSLDRALQFALSRQLARNADVAEMMAAVAAETRLARFLVWLSASMAERGQSPRRLYLRMSRRDIASLLGVAHETVSRSFSALADWGCLRVDNREVEILDDEALRACTRGTRGVSDDGSRHGTAERSRSPTRRAAA</sequence>
<dbReference type="SMART" id="SM00419">
    <property type="entry name" value="HTH_CRP"/>
    <property type="match status" value="1"/>
</dbReference>
<dbReference type="PRINTS" id="PR00034">
    <property type="entry name" value="HTHCRP"/>
</dbReference>
<dbReference type="Pfam" id="PF00027">
    <property type="entry name" value="cNMP_binding"/>
    <property type="match status" value="1"/>
</dbReference>
<dbReference type="InterPro" id="IPR018335">
    <property type="entry name" value="Tscrpt_reg_HTH_Crp-type_CS"/>
</dbReference>
<feature type="domain" description="HTH crp-type" evidence="5">
    <location>
        <begin position="94"/>
        <end position="167"/>
    </location>
</feature>
<dbReference type="GO" id="GO:0005829">
    <property type="term" value="C:cytosol"/>
    <property type="evidence" value="ECO:0007669"/>
    <property type="project" value="TreeGrafter"/>
</dbReference>
<dbReference type="InterPro" id="IPR050397">
    <property type="entry name" value="Env_Response_Regulators"/>
</dbReference>
<gene>
    <name evidence="6" type="ORF">FSC37_15300</name>
</gene>
<dbReference type="PANTHER" id="PTHR24567">
    <property type="entry name" value="CRP FAMILY TRANSCRIPTIONAL REGULATORY PROTEIN"/>
    <property type="match status" value="1"/>
</dbReference>
<evidence type="ECO:0000256" key="3">
    <source>
        <dbReference type="ARBA" id="ARBA00023163"/>
    </source>
</evidence>
<feature type="compositionally biased region" description="Basic and acidic residues" evidence="4">
    <location>
        <begin position="179"/>
        <end position="193"/>
    </location>
</feature>
<dbReference type="InterPro" id="IPR036388">
    <property type="entry name" value="WH-like_DNA-bd_sf"/>
</dbReference>
<dbReference type="SUPFAM" id="SSF51206">
    <property type="entry name" value="cAMP-binding domain-like"/>
    <property type="match status" value="1"/>
</dbReference>
<dbReference type="GO" id="GO:0003700">
    <property type="term" value="F:DNA-binding transcription factor activity"/>
    <property type="evidence" value="ECO:0007669"/>
    <property type="project" value="InterPro"/>
</dbReference>
<dbReference type="SUPFAM" id="SSF46785">
    <property type="entry name" value="Winged helix' DNA-binding domain"/>
    <property type="match status" value="1"/>
</dbReference>
<reference evidence="6 7" key="1">
    <citation type="submission" date="2019-08" db="EMBL/GenBank/DDBJ databases">
        <authorList>
            <person name="Khan S.A."/>
            <person name="Jeon C.O."/>
            <person name="Jeong S.E."/>
        </authorList>
    </citation>
    <scope>NUCLEOTIDE SEQUENCE [LARGE SCALE GENOMIC DNA]</scope>
    <source>
        <strain evidence="7">IMCC1728</strain>
    </source>
</reference>
<dbReference type="PROSITE" id="PS00042">
    <property type="entry name" value="HTH_CRP_1"/>
    <property type="match status" value="1"/>
</dbReference>
<proteinExistence type="predicted"/>
<dbReference type="Gene3D" id="2.60.120.10">
    <property type="entry name" value="Jelly Rolls"/>
    <property type="match status" value="1"/>
</dbReference>
<dbReference type="CDD" id="cd00038">
    <property type="entry name" value="CAP_ED"/>
    <property type="match status" value="1"/>
</dbReference>
<dbReference type="InterPro" id="IPR018490">
    <property type="entry name" value="cNMP-bd_dom_sf"/>
</dbReference>
<keyword evidence="1" id="KW-0805">Transcription regulation</keyword>
<evidence type="ECO:0000256" key="1">
    <source>
        <dbReference type="ARBA" id="ARBA00023015"/>
    </source>
</evidence>
<dbReference type="PANTHER" id="PTHR24567:SF75">
    <property type="entry name" value="FUMARATE AND NITRATE REDUCTION REGULATORY PROTEIN"/>
    <property type="match status" value="1"/>
</dbReference>
<feature type="region of interest" description="Disordered" evidence="4">
    <location>
        <begin position="175"/>
        <end position="201"/>
    </location>
</feature>
<evidence type="ECO:0000256" key="4">
    <source>
        <dbReference type="SAM" id="MobiDB-lite"/>
    </source>
</evidence>
<accession>A0A5C6U0W6</accession>
<dbReference type="Pfam" id="PF13545">
    <property type="entry name" value="HTH_Crp_2"/>
    <property type="match status" value="1"/>
</dbReference>
<keyword evidence="3" id="KW-0804">Transcription</keyword>
<evidence type="ECO:0000256" key="2">
    <source>
        <dbReference type="ARBA" id="ARBA00023125"/>
    </source>
</evidence>
<evidence type="ECO:0000313" key="6">
    <source>
        <dbReference type="EMBL" id="TXC66683.1"/>
    </source>
</evidence>
<name>A0A5C6U0W6_9BURK</name>
<comment type="caution">
    <text evidence="6">The sequence shown here is derived from an EMBL/GenBank/DDBJ whole genome shotgun (WGS) entry which is preliminary data.</text>
</comment>
<dbReference type="AlphaFoldDB" id="A0A5C6U0W6"/>
<dbReference type="Proteomes" id="UP000321832">
    <property type="component" value="Unassembled WGS sequence"/>
</dbReference>